<dbReference type="Proteomes" id="UP000632858">
    <property type="component" value="Unassembled WGS sequence"/>
</dbReference>
<dbReference type="InterPro" id="IPR013433">
    <property type="entry name" value="PHA_gran_rgn"/>
</dbReference>
<sequence length="91" mass="9990">MSAIDLTRPHNLPLAEAKTKVQHVADQIAAKFDVDCAWDGDMLNFSHSGVDGHITVDAKSVHVFAELGFMLSMMKGPIEDAIGRYLDDEFS</sequence>
<protein>
    <submittedName>
        <fullName evidence="1">Polyhydroxyalkanoic acid synthase</fullName>
    </submittedName>
</protein>
<gene>
    <name evidence="1" type="ORF">GCM10010960_18650</name>
</gene>
<dbReference type="Pfam" id="PF09650">
    <property type="entry name" value="PHA_gran_rgn"/>
    <property type="match status" value="1"/>
</dbReference>
<reference evidence="1" key="1">
    <citation type="journal article" date="2014" name="Int. J. Syst. Evol. Microbiol.">
        <title>Complete genome sequence of Corynebacterium casei LMG S-19264T (=DSM 44701T), isolated from a smear-ripened cheese.</title>
        <authorList>
            <consortium name="US DOE Joint Genome Institute (JGI-PGF)"/>
            <person name="Walter F."/>
            <person name="Albersmeier A."/>
            <person name="Kalinowski J."/>
            <person name="Ruckert C."/>
        </authorList>
    </citation>
    <scope>NUCLEOTIDE SEQUENCE</scope>
    <source>
        <strain evidence="1">CGMCC 1.12726</strain>
    </source>
</reference>
<reference evidence="1" key="2">
    <citation type="submission" date="2020-09" db="EMBL/GenBank/DDBJ databases">
        <authorList>
            <person name="Sun Q."/>
            <person name="Zhou Y."/>
        </authorList>
    </citation>
    <scope>NUCLEOTIDE SEQUENCE</scope>
    <source>
        <strain evidence="1">CGMCC 1.12726</strain>
    </source>
</reference>
<comment type="caution">
    <text evidence="1">The sequence shown here is derived from an EMBL/GenBank/DDBJ whole genome shotgun (WGS) entry which is preliminary data.</text>
</comment>
<keyword evidence="2" id="KW-1185">Reference proteome</keyword>
<evidence type="ECO:0000313" key="1">
    <source>
        <dbReference type="EMBL" id="GGF97208.1"/>
    </source>
</evidence>
<dbReference type="EMBL" id="BMFO01000004">
    <property type="protein sequence ID" value="GGF97208.1"/>
    <property type="molecule type" value="Genomic_DNA"/>
</dbReference>
<dbReference type="AlphaFoldDB" id="A0A917CRM2"/>
<dbReference type="NCBIfam" id="TIGR02610">
    <property type="entry name" value="PHA_gran_rgn"/>
    <property type="match status" value="1"/>
</dbReference>
<organism evidence="1 2">
    <name type="scientific">Arenimonas maotaiensis</name>
    <dbReference type="NCBI Taxonomy" id="1446479"/>
    <lineage>
        <taxon>Bacteria</taxon>
        <taxon>Pseudomonadati</taxon>
        <taxon>Pseudomonadota</taxon>
        <taxon>Gammaproteobacteria</taxon>
        <taxon>Lysobacterales</taxon>
        <taxon>Lysobacteraceae</taxon>
        <taxon>Arenimonas</taxon>
    </lineage>
</organism>
<name>A0A917CRM2_9GAMM</name>
<evidence type="ECO:0000313" key="2">
    <source>
        <dbReference type="Proteomes" id="UP000632858"/>
    </source>
</evidence>
<accession>A0A917CRM2</accession>
<proteinExistence type="predicted"/>
<dbReference type="RefSeq" id="WP_188450128.1">
    <property type="nucleotide sequence ID" value="NZ_BMFO01000004.1"/>
</dbReference>